<dbReference type="AlphaFoldDB" id="A0A846TSW6"/>
<gene>
    <name evidence="3" type="ORF">GTW58_08105</name>
</gene>
<feature type="compositionally biased region" description="Low complexity" evidence="1">
    <location>
        <begin position="33"/>
        <end position="62"/>
    </location>
</feature>
<feature type="chain" id="PRO_5039263486" evidence="2">
    <location>
        <begin position="26"/>
        <end position="295"/>
    </location>
</feature>
<evidence type="ECO:0000313" key="3">
    <source>
        <dbReference type="EMBL" id="NKE09899.1"/>
    </source>
</evidence>
<keyword evidence="2" id="KW-0732">Signal</keyword>
<organism evidence="3 4">
    <name type="scientific">Kocuria subflava</name>
    <dbReference type="NCBI Taxonomy" id="1736139"/>
    <lineage>
        <taxon>Bacteria</taxon>
        <taxon>Bacillati</taxon>
        <taxon>Actinomycetota</taxon>
        <taxon>Actinomycetes</taxon>
        <taxon>Micrococcales</taxon>
        <taxon>Micrococcaceae</taxon>
        <taxon>Kocuria</taxon>
    </lineage>
</organism>
<protein>
    <submittedName>
        <fullName evidence="3">Uncharacterized protein</fullName>
    </submittedName>
</protein>
<dbReference type="PROSITE" id="PS51257">
    <property type="entry name" value="PROKAR_LIPOPROTEIN"/>
    <property type="match status" value="1"/>
</dbReference>
<feature type="region of interest" description="Disordered" evidence="1">
    <location>
        <begin position="276"/>
        <end position="295"/>
    </location>
</feature>
<feature type="compositionally biased region" description="Low complexity" evidence="1">
    <location>
        <begin position="74"/>
        <end position="89"/>
    </location>
</feature>
<accession>A0A846TSW6</accession>
<feature type="signal peptide" evidence="2">
    <location>
        <begin position="1"/>
        <end position="25"/>
    </location>
</feature>
<evidence type="ECO:0000256" key="1">
    <source>
        <dbReference type="SAM" id="MobiDB-lite"/>
    </source>
</evidence>
<dbReference type="RefSeq" id="WP_157980487.1">
    <property type="nucleotide sequence ID" value="NZ_JAAVUN010000013.1"/>
</dbReference>
<sequence length="295" mass="30453">MTKNLSLRTPLTVGLLAVTATLGLAGCVPTGGSQPAPTETTQSQPSQTETTQPTHTPDSTSSATPSGSGDKTGTSSASPKSTSSSAASTGDVDTTQLKGEPISTVKGKGGDTVEVPEHDGPIVVVFENTSSSKYTYLYAKADHGGILSGVDTGQQSINFVDPYTPYNPTNTKSYEIQGDSSESFTMSFYDVDSLPTAGPDQTITGDGFGAFKWEGDEDVTVKASHDGGGNFIVHGEDTEDGGQGTQYTFNEIGAGYGYLDVDAGEYYIVVEADSGWSFEPSTPEEADADSGTPAA</sequence>
<dbReference type="Proteomes" id="UP000521379">
    <property type="component" value="Unassembled WGS sequence"/>
</dbReference>
<comment type="caution">
    <text evidence="3">The sequence shown here is derived from an EMBL/GenBank/DDBJ whole genome shotgun (WGS) entry which is preliminary data.</text>
</comment>
<reference evidence="3 4" key="1">
    <citation type="submission" date="2020-02" db="EMBL/GenBank/DDBJ databases">
        <authorList>
            <person name="Sun Q."/>
        </authorList>
    </citation>
    <scope>NUCLEOTIDE SEQUENCE [LARGE SCALE GENOMIC DNA]</scope>
    <source>
        <strain evidence="3 4">YIM 13062</strain>
    </source>
</reference>
<feature type="region of interest" description="Disordered" evidence="1">
    <location>
        <begin position="29"/>
        <end position="114"/>
    </location>
</feature>
<proteinExistence type="predicted"/>
<name>A0A846TSW6_9MICC</name>
<feature type="compositionally biased region" description="Polar residues" evidence="1">
    <location>
        <begin position="63"/>
        <end position="73"/>
    </location>
</feature>
<keyword evidence="4" id="KW-1185">Reference proteome</keyword>
<evidence type="ECO:0000313" key="4">
    <source>
        <dbReference type="Proteomes" id="UP000521379"/>
    </source>
</evidence>
<dbReference type="EMBL" id="JAAVUN010000013">
    <property type="protein sequence ID" value="NKE09899.1"/>
    <property type="molecule type" value="Genomic_DNA"/>
</dbReference>
<evidence type="ECO:0000256" key="2">
    <source>
        <dbReference type="SAM" id="SignalP"/>
    </source>
</evidence>